<dbReference type="Proteomes" id="UP001238088">
    <property type="component" value="Unassembled WGS sequence"/>
</dbReference>
<proteinExistence type="predicted"/>
<keyword evidence="5" id="KW-1185">Reference proteome</keyword>
<sequence length="122" mass="14185">MIGNRLKTLRKEKGYSINELAAKAEVSKSYISYIERGIQQNPSLHVLAKLANSLETTVEELLYQRNNGIDDEWISIINRGIEQGVTKRELIQYLDFMKYLKQKELINESKSIKFRTAIHRSL</sequence>
<dbReference type="InterPro" id="IPR001387">
    <property type="entry name" value="Cro/C1-type_HTH"/>
</dbReference>
<evidence type="ECO:0000313" key="4">
    <source>
        <dbReference type="EMBL" id="MDQ0271549.1"/>
    </source>
</evidence>
<evidence type="ECO:0000259" key="2">
    <source>
        <dbReference type="PROSITE" id="PS50943"/>
    </source>
</evidence>
<dbReference type="RefSeq" id="WP_307476775.1">
    <property type="nucleotide sequence ID" value="NZ_JAUSUB010000015.1"/>
</dbReference>
<dbReference type="InterPro" id="IPR010981">
    <property type="entry name" value="SinR/SinI_dimer_dom"/>
</dbReference>
<dbReference type="InterPro" id="IPR036281">
    <property type="entry name" value="SinR/SinI_dimer_dom_sf"/>
</dbReference>
<evidence type="ECO:0000256" key="1">
    <source>
        <dbReference type="ARBA" id="ARBA00023125"/>
    </source>
</evidence>
<keyword evidence="1" id="KW-0238">DNA-binding</keyword>
<dbReference type="Pfam" id="PF01381">
    <property type="entry name" value="HTH_3"/>
    <property type="match status" value="1"/>
</dbReference>
<dbReference type="PANTHER" id="PTHR46797">
    <property type="entry name" value="HTH-TYPE TRANSCRIPTIONAL REGULATOR"/>
    <property type="match status" value="1"/>
</dbReference>
<gene>
    <name evidence="4" type="ORF">J2S17_003437</name>
</gene>
<organism evidence="4 5">
    <name type="scientific">Cytobacillus purgationiresistens</name>
    <dbReference type="NCBI Taxonomy" id="863449"/>
    <lineage>
        <taxon>Bacteria</taxon>
        <taxon>Bacillati</taxon>
        <taxon>Bacillota</taxon>
        <taxon>Bacilli</taxon>
        <taxon>Bacillales</taxon>
        <taxon>Bacillaceae</taxon>
        <taxon>Cytobacillus</taxon>
    </lineage>
</organism>
<dbReference type="Gene3D" id="1.10.260.40">
    <property type="entry name" value="lambda repressor-like DNA-binding domains"/>
    <property type="match status" value="1"/>
</dbReference>
<dbReference type="PROSITE" id="PS51500">
    <property type="entry name" value="SIN"/>
    <property type="match status" value="1"/>
</dbReference>
<dbReference type="InterPro" id="IPR050807">
    <property type="entry name" value="TransReg_Diox_bact_type"/>
</dbReference>
<dbReference type="InterPro" id="IPR010982">
    <property type="entry name" value="Lambda_DNA-bd_dom_sf"/>
</dbReference>
<evidence type="ECO:0000259" key="3">
    <source>
        <dbReference type="PROSITE" id="PS51500"/>
    </source>
</evidence>
<dbReference type="SMART" id="SM00530">
    <property type="entry name" value="HTH_XRE"/>
    <property type="match status" value="1"/>
</dbReference>
<accession>A0ABU0AKY4</accession>
<reference evidence="4 5" key="1">
    <citation type="submission" date="2023-07" db="EMBL/GenBank/DDBJ databases">
        <title>Genomic Encyclopedia of Type Strains, Phase IV (KMG-IV): sequencing the most valuable type-strain genomes for metagenomic binning, comparative biology and taxonomic classification.</title>
        <authorList>
            <person name="Goeker M."/>
        </authorList>
    </citation>
    <scope>NUCLEOTIDE SEQUENCE [LARGE SCALE GENOMIC DNA]</scope>
    <source>
        <strain evidence="4 5">DSM 23494</strain>
    </source>
</reference>
<dbReference type="EMBL" id="JAUSUB010000015">
    <property type="protein sequence ID" value="MDQ0271549.1"/>
    <property type="molecule type" value="Genomic_DNA"/>
</dbReference>
<dbReference type="SUPFAM" id="SSF47413">
    <property type="entry name" value="lambda repressor-like DNA-binding domains"/>
    <property type="match status" value="1"/>
</dbReference>
<name>A0ABU0AKY4_9BACI</name>
<dbReference type="PROSITE" id="PS50943">
    <property type="entry name" value="HTH_CROC1"/>
    <property type="match status" value="1"/>
</dbReference>
<feature type="domain" description="Sin" evidence="3">
    <location>
        <begin position="60"/>
        <end position="98"/>
    </location>
</feature>
<comment type="caution">
    <text evidence="4">The sequence shown here is derived from an EMBL/GenBank/DDBJ whole genome shotgun (WGS) entry which is preliminary data.</text>
</comment>
<evidence type="ECO:0000313" key="5">
    <source>
        <dbReference type="Proteomes" id="UP001238088"/>
    </source>
</evidence>
<dbReference type="PANTHER" id="PTHR46797:SF1">
    <property type="entry name" value="METHYLPHOSPHONATE SYNTHASE"/>
    <property type="match status" value="1"/>
</dbReference>
<dbReference type="CDD" id="cd00093">
    <property type="entry name" value="HTH_XRE"/>
    <property type="match status" value="1"/>
</dbReference>
<feature type="domain" description="HTH cro/C1-type" evidence="2">
    <location>
        <begin position="6"/>
        <end position="61"/>
    </location>
</feature>
<dbReference type="SUPFAM" id="SSF47406">
    <property type="entry name" value="SinR repressor dimerisation domain-like"/>
    <property type="match status" value="1"/>
</dbReference>
<protein>
    <submittedName>
        <fullName evidence="4">XRE family transcriptional regulator of biofilm formation</fullName>
    </submittedName>
</protein>